<dbReference type="Proteomes" id="UP000238634">
    <property type="component" value="Unassembled WGS sequence"/>
</dbReference>
<protein>
    <recommendedName>
        <fullName evidence="3">Phage-Barnase-EndoU-ColicinE5/D-RelE like nuclease 2 domain-containing protein</fullName>
    </recommendedName>
</protein>
<dbReference type="AlphaFoldDB" id="A0A2T1DFV5"/>
<dbReference type="STRING" id="1920490.GCA_001895925_04568"/>
<sequence>MIALSRNGITIRLPDERWEHIVERHTILADKQQFVLDTLSKPDRILAGNEGALMALRELEPDRWLVVVYREENEDGFVITAFPTRRINSLNRRQQLWP</sequence>
<evidence type="ECO:0008006" key="3">
    <source>
        <dbReference type="Google" id="ProtNLM"/>
    </source>
</evidence>
<gene>
    <name evidence="1" type="ORF">C7B65_12325</name>
</gene>
<evidence type="ECO:0000313" key="1">
    <source>
        <dbReference type="EMBL" id="PSB19343.1"/>
    </source>
</evidence>
<name>A0A2T1DFV5_9CYAN</name>
<reference evidence="1 2" key="2">
    <citation type="submission" date="2018-03" db="EMBL/GenBank/DDBJ databases">
        <title>The ancient ancestry and fast evolution of plastids.</title>
        <authorList>
            <person name="Moore K.R."/>
            <person name="Magnabosco C."/>
            <person name="Momper L."/>
            <person name="Gold D.A."/>
            <person name="Bosak T."/>
            <person name="Fournier G.P."/>
        </authorList>
    </citation>
    <scope>NUCLEOTIDE SEQUENCE [LARGE SCALE GENOMIC DNA]</scope>
    <source>
        <strain evidence="1 2">ULC007</strain>
    </source>
</reference>
<evidence type="ECO:0000313" key="2">
    <source>
        <dbReference type="Proteomes" id="UP000238634"/>
    </source>
</evidence>
<keyword evidence="2" id="KW-1185">Reference proteome</keyword>
<dbReference type="EMBL" id="PVWG01000011">
    <property type="protein sequence ID" value="PSB19343.1"/>
    <property type="molecule type" value="Genomic_DNA"/>
</dbReference>
<dbReference type="OrthoDB" id="336534at2"/>
<reference evidence="1 2" key="1">
    <citation type="submission" date="2018-02" db="EMBL/GenBank/DDBJ databases">
        <authorList>
            <person name="Cohen D.B."/>
            <person name="Kent A.D."/>
        </authorList>
    </citation>
    <scope>NUCLEOTIDE SEQUENCE [LARGE SCALE GENOMIC DNA]</scope>
    <source>
        <strain evidence="1 2">ULC007</strain>
    </source>
</reference>
<organism evidence="1 2">
    <name type="scientific">Phormidesmis priestleyi ULC007</name>
    <dbReference type="NCBI Taxonomy" id="1920490"/>
    <lineage>
        <taxon>Bacteria</taxon>
        <taxon>Bacillati</taxon>
        <taxon>Cyanobacteriota</taxon>
        <taxon>Cyanophyceae</taxon>
        <taxon>Leptolyngbyales</taxon>
        <taxon>Leptolyngbyaceae</taxon>
        <taxon>Phormidesmis</taxon>
    </lineage>
</organism>
<proteinExistence type="predicted"/>
<comment type="caution">
    <text evidence="1">The sequence shown here is derived from an EMBL/GenBank/DDBJ whole genome shotgun (WGS) entry which is preliminary data.</text>
</comment>
<accession>A0A2T1DFV5</accession>
<dbReference type="RefSeq" id="WP_073071450.1">
    <property type="nucleotide sequence ID" value="NZ_MPPI01000011.1"/>
</dbReference>